<evidence type="ECO:0000313" key="3">
    <source>
        <dbReference type="Proteomes" id="UP000762676"/>
    </source>
</evidence>
<protein>
    <submittedName>
        <fullName evidence="2">Uncharacterized protein</fullName>
    </submittedName>
</protein>
<gene>
    <name evidence="2" type="ORF">ElyMa_001076300</name>
</gene>
<evidence type="ECO:0000313" key="2">
    <source>
        <dbReference type="EMBL" id="GFS00630.1"/>
    </source>
</evidence>
<feature type="compositionally biased region" description="Basic and acidic residues" evidence="1">
    <location>
        <begin position="25"/>
        <end position="37"/>
    </location>
</feature>
<organism evidence="2 3">
    <name type="scientific">Elysia marginata</name>
    <dbReference type="NCBI Taxonomy" id="1093978"/>
    <lineage>
        <taxon>Eukaryota</taxon>
        <taxon>Metazoa</taxon>
        <taxon>Spiralia</taxon>
        <taxon>Lophotrochozoa</taxon>
        <taxon>Mollusca</taxon>
        <taxon>Gastropoda</taxon>
        <taxon>Heterobranchia</taxon>
        <taxon>Euthyneura</taxon>
        <taxon>Panpulmonata</taxon>
        <taxon>Sacoglossa</taxon>
        <taxon>Placobranchoidea</taxon>
        <taxon>Plakobranchidae</taxon>
        <taxon>Elysia</taxon>
    </lineage>
</organism>
<dbReference type="AlphaFoldDB" id="A0AAV4HSF1"/>
<dbReference type="Proteomes" id="UP000762676">
    <property type="component" value="Unassembled WGS sequence"/>
</dbReference>
<comment type="caution">
    <text evidence="2">The sequence shown here is derived from an EMBL/GenBank/DDBJ whole genome shotgun (WGS) entry which is preliminary data.</text>
</comment>
<name>A0AAV4HSF1_9GAST</name>
<dbReference type="EMBL" id="BMAT01002172">
    <property type="protein sequence ID" value="GFS00630.1"/>
    <property type="molecule type" value="Genomic_DNA"/>
</dbReference>
<feature type="region of interest" description="Disordered" evidence="1">
    <location>
        <begin position="1"/>
        <end position="38"/>
    </location>
</feature>
<accession>A0AAV4HSF1</accession>
<keyword evidence="3" id="KW-1185">Reference proteome</keyword>
<evidence type="ECO:0000256" key="1">
    <source>
        <dbReference type="SAM" id="MobiDB-lite"/>
    </source>
</evidence>
<sequence length="118" mass="13072">MSGCDSGQALELGTASSKSKQTVGVRERGGRARDDRTAVSGQVSDKFGCGTASQGDVPFFRQVSVMLFLFTTGKVCTAGRSITRSSARFLVWMWVRRVFPIRFEPFREKKVIMIENIV</sequence>
<reference evidence="2 3" key="1">
    <citation type="journal article" date="2021" name="Elife">
        <title>Chloroplast acquisition without the gene transfer in kleptoplastic sea slugs, Plakobranchus ocellatus.</title>
        <authorList>
            <person name="Maeda T."/>
            <person name="Takahashi S."/>
            <person name="Yoshida T."/>
            <person name="Shimamura S."/>
            <person name="Takaki Y."/>
            <person name="Nagai Y."/>
            <person name="Toyoda A."/>
            <person name="Suzuki Y."/>
            <person name="Arimoto A."/>
            <person name="Ishii H."/>
            <person name="Satoh N."/>
            <person name="Nishiyama T."/>
            <person name="Hasebe M."/>
            <person name="Maruyama T."/>
            <person name="Minagawa J."/>
            <person name="Obokata J."/>
            <person name="Shigenobu S."/>
        </authorList>
    </citation>
    <scope>NUCLEOTIDE SEQUENCE [LARGE SCALE GENOMIC DNA]</scope>
</reference>
<proteinExistence type="predicted"/>